<accession>A0A1H3F693</accession>
<dbReference type="PANTHER" id="PTHR12862:SF0">
    <property type="entry name" value="N-ACETYL-D-GLUCOSAMINE KINASE"/>
    <property type="match status" value="1"/>
</dbReference>
<dbReference type="InterPro" id="IPR043129">
    <property type="entry name" value="ATPase_NBD"/>
</dbReference>
<name>A0A1H3F693_9BACI</name>
<sequence>MDYIVGVDGGGTKTEVAFYRRDSLHETDDVLFGPGSNPRASGYDMSAERIAALIEEGMKKFHIPPDSVTAVGAGIAGAGRFQEQEELTTRLRSLFLKLNMSENLKIDVFSDSKAALQGALHPDMTSGMLIISGTGSNAVAVEDGGFFKSGGWGHLFGDEGSGFDIGKKALRRTTKERDGRAAPSSIPGIILRELGLMHAEQLIGHFYQSEDQKKEIAALARPLIEHEHLPEVQAILEEAVQELVLHIESLHYKMRREDGELPVFTAGAIFNNSSFMQEAFGNYIETRGLGVIRQIYSSPSSGAAKLTERRGC</sequence>
<dbReference type="Gene3D" id="3.30.420.40">
    <property type="match status" value="2"/>
</dbReference>
<comment type="caution">
    <text evidence="2">The sequence shown here is derived from an EMBL/GenBank/DDBJ whole genome shotgun (WGS) entry which is preliminary data.</text>
</comment>
<dbReference type="InterPro" id="IPR039758">
    <property type="entry name" value="NAGK-like"/>
</dbReference>
<evidence type="ECO:0000259" key="1">
    <source>
        <dbReference type="Pfam" id="PF01869"/>
    </source>
</evidence>
<reference evidence="2 3" key="1">
    <citation type="submission" date="2016-10" db="EMBL/GenBank/DDBJ databases">
        <authorList>
            <person name="Varghese N."/>
            <person name="Submissions S."/>
        </authorList>
    </citation>
    <scope>NUCLEOTIDE SEQUENCE [LARGE SCALE GENOMIC DNA]</scope>
    <source>
        <strain evidence="2 3">DSM 20748</strain>
    </source>
</reference>
<protein>
    <submittedName>
        <fullName evidence="2">BadF-type ATPase</fullName>
    </submittedName>
</protein>
<dbReference type="SUPFAM" id="SSF53067">
    <property type="entry name" value="Actin-like ATPase domain"/>
    <property type="match status" value="2"/>
</dbReference>
<dbReference type="Pfam" id="PF01869">
    <property type="entry name" value="BcrAD_BadFG"/>
    <property type="match status" value="1"/>
</dbReference>
<proteinExistence type="predicted"/>
<keyword evidence="3" id="KW-1185">Reference proteome</keyword>
<dbReference type="RefSeq" id="WP_093106857.1">
    <property type="nucleotide sequence ID" value="NZ_FNOS01000003.1"/>
</dbReference>
<organism evidence="2 3">
    <name type="scientific">Salimicrobium album</name>
    <dbReference type="NCBI Taxonomy" id="50717"/>
    <lineage>
        <taxon>Bacteria</taxon>
        <taxon>Bacillati</taxon>
        <taxon>Bacillota</taxon>
        <taxon>Bacilli</taxon>
        <taxon>Bacillales</taxon>
        <taxon>Bacillaceae</taxon>
        <taxon>Salimicrobium</taxon>
    </lineage>
</organism>
<feature type="domain" description="ATPase BadF/BadG/BcrA/BcrD type" evidence="1">
    <location>
        <begin position="5"/>
        <end position="301"/>
    </location>
</feature>
<dbReference type="InterPro" id="IPR002731">
    <property type="entry name" value="ATPase_BadF"/>
</dbReference>
<evidence type="ECO:0000313" key="2">
    <source>
        <dbReference type="EMBL" id="SDX86502.1"/>
    </source>
</evidence>
<evidence type="ECO:0000313" key="3">
    <source>
        <dbReference type="Proteomes" id="UP000198647"/>
    </source>
</evidence>
<dbReference type="EMBL" id="FNOS01000003">
    <property type="protein sequence ID" value="SDX86502.1"/>
    <property type="molecule type" value="Genomic_DNA"/>
</dbReference>
<dbReference type="CDD" id="cd24007">
    <property type="entry name" value="ASKHA_NBD_eukNAGK-like"/>
    <property type="match status" value="1"/>
</dbReference>
<gene>
    <name evidence="2" type="ORF">SAMN04488081_1537</name>
</gene>
<dbReference type="PANTHER" id="PTHR12862">
    <property type="entry name" value="BADF TYPE ATPASE DOMAIN-CONTAINING PROTEIN"/>
    <property type="match status" value="1"/>
</dbReference>
<dbReference type="Proteomes" id="UP000198647">
    <property type="component" value="Unassembled WGS sequence"/>
</dbReference>